<protein>
    <submittedName>
        <fullName evidence="1">Uncharacterized protein</fullName>
    </submittedName>
</protein>
<dbReference type="EMBL" id="JAUEPR010000002">
    <property type="protein sequence ID" value="KAK0488901.1"/>
    <property type="molecule type" value="Genomic_DNA"/>
</dbReference>
<accession>A0AA39PSE0</accession>
<dbReference type="AlphaFoldDB" id="A0AA39PSE0"/>
<evidence type="ECO:0000313" key="2">
    <source>
        <dbReference type="Proteomes" id="UP001175227"/>
    </source>
</evidence>
<sequence>MIKLGIRSHLSFIVLEVFLSPFISHRSEMLSDGAVAIAMVQHRVTIVQSARSHNRRDGWLDVYTFMPFGERLFLETHVPKARIAPSDLLAIFPSSDIFHTPTQGMLQLPQKAFAEFTELTSWNQKRCEDLWCKWIASK</sequence>
<keyword evidence="2" id="KW-1185">Reference proteome</keyword>
<gene>
    <name evidence="1" type="ORF">IW261DRAFT_1442187</name>
</gene>
<name>A0AA39PSE0_9AGAR</name>
<dbReference type="Proteomes" id="UP001175227">
    <property type="component" value="Unassembled WGS sequence"/>
</dbReference>
<organism evidence="1 2">
    <name type="scientific">Armillaria novae-zelandiae</name>
    <dbReference type="NCBI Taxonomy" id="153914"/>
    <lineage>
        <taxon>Eukaryota</taxon>
        <taxon>Fungi</taxon>
        <taxon>Dikarya</taxon>
        <taxon>Basidiomycota</taxon>
        <taxon>Agaricomycotina</taxon>
        <taxon>Agaricomycetes</taxon>
        <taxon>Agaricomycetidae</taxon>
        <taxon>Agaricales</taxon>
        <taxon>Marasmiineae</taxon>
        <taxon>Physalacriaceae</taxon>
        <taxon>Armillaria</taxon>
    </lineage>
</organism>
<reference evidence="1" key="1">
    <citation type="submission" date="2023-06" db="EMBL/GenBank/DDBJ databases">
        <authorList>
            <consortium name="Lawrence Berkeley National Laboratory"/>
            <person name="Ahrendt S."/>
            <person name="Sahu N."/>
            <person name="Indic B."/>
            <person name="Wong-Bajracharya J."/>
            <person name="Merenyi Z."/>
            <person name="Ke H.-M."/>
            <person name="Monk M."/>
            <person name="Kocsube S."/>
            <person name="Drula E."/>
            <person name="Lipzen A."/>
            <person name="Balint B."/>
            <person name="Henrissat B."/>
            <person name="Andreopoulos B."/>
            <person name="Martin F.M."/>
            <person name="Harder C.B."/>
            <person name="Rigling D."/>
            <person name="Ford K.L."/>
            <person name="Foster G.D."/>
            <person name="Pangilinan J."/>
            <person name="Papanicolaou A."/>
            <person name="Barry K."/>
            <person name="LaButti K."/>
            <person name="Viragh M."/>
            <person name="Koriabine M."/>
            <person name="Yan M."/>
            <person name="Riley R."/>
            <person name="Champramary S."/>
            <person name="Plett K.L."/>
            <person name="Tsai I.J."/>
            <person name="Slot J."/>
            <person name="Sipos G."/>
            <person name="Plett J."/>
            <person name="Nagy L.G."/>
            <person name="Grigoriev I.V."/>
        </authorList>
    </citation>
    <scope>NUCLEOTIDE SEQUENCE</scope>
    <source>
        <strain evidence="1">ICMP 16352</strain>
    </source>
</reference>
<comment type="caution">
    <text evidence="1">The sequence shown here is derived from an EMBL/GenBank/DDBJ whole genome shotgun (WGS) entry which is preliminary data.</text>
</comment>
<evidence type="ECO:0000313" key="1">
    <source>
        <dbReference type="EMBL" id="KAK0488901.1"/>
    </source>
</evidence>
<proteinExistence type="predicted"/>